<protein>
    <recommendedName>
        <fullName evidence="10">C2H2-type domain-containing protein</fullName>
    </recommendedName>
</protein>
<keyword evidence="6" id="KW-0805">Transcription regulation</keyword>
<dbReference type="PANTHER" id="PTHR47428:SF1">
    <property type="entry name" value="REGULATORY PROTEIN MIG1-RELATED"/>
    <property type="match status" value="1"/>
</dbReference>
<reference evidence="11" key="1">
    <citation type="submission" date="2020-12" db="EMBL/GenBank/DDBJ databases">
        <title>Metabolic potential, ecology and presence of endohyphal bacteria is reflected in genomic diversity of Mucoromycotina.</title>
        <authorList>
            <person name="Muszewska A."/>
            <person name="Okrasinska A."/>
            <person name="Steczkiewicz K."/>
            <person name="Drgas O."/>
            <person name="Orlowska M."/>
            <person name="Perlinska-Lenart U."/>
            <person name="Aleksandrzak-Piekarczyk T."/>
            <person name="Szatraj K."/>
            <person name="Zielenkiewicz U."/>
            <person name="Pilsyk S."/>
            <person name="Malc E."/>
            <person name="Mieczkowski P."/>
            <person name="Kruszewska J.S."/>
            <person name="Biernat P."/>
            <person name="Pawlowska J."/>
        </authorList>
    </citation>
    <scope>NUCLEOTIDE SEQUENCE</scope>
    <source>
        <strain evidence="11">WA0000017839</strain>
    </source>
</reference>
<dbReference type="GO" id="GO:0005737">
    <property type="term" value="C:cytoplasm"/>
    <property type="evidence" value="ECO:0007669"/>
    <property type="project" value="TreeGrafter"/>
</dbReference>
<dbReference type="FunFam" id="3.30.160.60:FF:000690">
    <property type="entry name" value="Zinc finger protein 354C"/>
    <property type="match status" value="1"/>
</dbReference>
<evidence type="ECO:0000256" key="5">
    <source>
        <dbReference type="ARBA" id="ARBA00022833"/>
    </source>
</evidence>
<evidence type="ECO:0000256" key="9">
    <source>
        <dbReference type="PROSITE-ProRule" id="PRU00042"/>
    </source>
</evidence>
<keyword evidence="8" id="KW-0539">Nucleus</keyword>
<keyword evidence="5" id="KW-0862">Zinc</keyword>
<dbReference type="GO" id="GO:0005634">
    <property type="term" value="C:nucleus"/>
    <property type="evidence" value="ECO:0007669"/>
    <property type="project" value="UniProtKB-SubCell"/>
</dbReference>
<feature type="domain" description="C2H2-type" evidence="10">
    <location>
        <begin position="42"/>
        <end position="71"/>
    </location>
</feature>
<evidence type="ECO:0000313" key="11">
    <source>
        <dbReference type="EMBL" id="KAG2200937.1"/>
    </source>
</evidence>
<comment type="caution">
    <text evidence="11">The sequence shown here is derived from an EMBL/GenBank/DDBJ whole genome shotgun (WGS) entry which is preliminary data.</text>
</comment>
<keyword evidence="3" id="KW-0677">Repeat</keyword>
<dbReference type="GO" id="GO:0008270">
    <property type="term" value="F:zinc ion binding"/>
    <property type="evidence" value="ECO:0007669"/>
    <property type="project" value="UniProtKB-KW"/>
</dbReference>
<name>A0A8H7QZ25_9FUNG</name>
<evidence type="ECO:0000256" key="4">
    <source>
        <dbReference type="ARBA" id="ARBA00022771"/>
    </source>
</evidence>
<evidence type="ECO:0000256" key="2">
    <source>
        <dbReference type="ARBA" id="ARBA00022723"/>
    </source>
</evidence>
<proteinExistence type="predicted"/>
<gene>
    <name evidence="11" type="ORF">INT47_003172</name>
</gene>
<dbReference type="InterPro" id="IPR036236">
    <property type="entry name" value="Znf_C2H2_sf"/>
</dbReference>
<dbReference type="EMBL" id="JAEPRD010000077">
    <property type="protein sequence ID" value="KAG2200937.1"/>
    <property type="molecule type" value="Genomic_DNA"/>
</dbReference>
<sequence length="266" mass="31153">MNDYINTLNEIRHYKCDFCDKSFYRLEHKVRHVRTHTGEKPHGCIFEHCDKRFARSDELQRHIRVHNSSCAVTIRRKRKSSKQYVPSEEEDYMRQQQHCSVLRLSCTSNTDMELMKKMQAQQRRVRENRASSLSSELHHCLAAGCFKSFWRKGQLVRHIDTHHGIRVTREEVTDKERMLQLLDSNTSITAVGEVPHLTRRVSDASSHSSPECLSPTPQYTVAHHLPEKSISLPSFKDAFMPSLFESHYYSNQNNFTLPSFKTLFTN</sequence>
<feature type="domain" description="C2H2-type" evidence="10">
    <location>
        <begin position="14"/>
        <end position="41"/>
    </location>
</feature>
<dbReference type="Gene3D" id="3.30.160.60">
    <property type="entry name" value="Classic Zinc Finger"/>
    <property type="match status" value="3"/>
</dbReference>
<evidence type="ECO:0000256" key="1">
    <source>
        <dbReference type="ARBA" id="ARBA00004123"/>
    </source>
</evidence>
<organism evidence="11 12">
    <name type="scientific">Mucor saturninus</name>
    <dbReference type="NCBI Taxonomy" id="64648"/>
    <lineage>
        <taxon>Eukaryota</taxon>
        <taxon>Fungi</taxon>
        <taxon>Fungi incertae sedis</taxon>
        <taxon>Mucoromycota</taxon>
        <taxon>Mucoromycotina</taxon>
        <taxon>Mucoromycetes</taxon>
        <taxon>Mucorales</taxon>
        <taxon>Mucorineae</taxon>
        <taxon>Mucoraceae</taxon>
        <taxon>Mucor</taxon>
    </lineage>
</organism>
<evidence type="ECO:0000256" key="3">
    <source>
        <dbReference type="ARBA" id="ARBA00022737"/>
    </source>
</evidence>
<dbReference type="PROSITE" id="PS50157">
    <property type="entry name" value="ZINC_FINGER_C2H2_2"/>
    <property type="match status" value="3"/>
</dbReference>
<evidence type="ECO:0000313" key="12">
    <source>
        <dbReference type="Proteomes" id="UP000603453"/>
    </source>
</evidence>
<dbReference type="InterPro" id="IPR051007">
    <property type="entry name" value="creA/MIG_C2H2-ZnF"/>
</dbReference>
<dbReference type="SUPFAM" id="SSF57667">
    <property type="entry name" value="beta-beta-alpha zinc fingers"/>
    <property type="match status" value="2"/>
</dbReference>
<dbReference type="PANTHER" id="PTHR47428">
    <property type="entry name" value="REGULATORY PROTEIN MIG1-RELATED"/>
    <property type="match status" value="1"/>
</dbReference>
<dbReference type="OrthoDB" id="654211at2759"/>
<evidence type="ECO:0000256" key="7">
    <source>
        <dbReference type="ARBA" id="ARBA00023163"/>
    </source>
</evidence>
<feature type="domain" description="C2H2-type" evidence="10">
    <location>
        <begin position="138"/>
        <end position="167"/>
    </location>
</feature>
<dbReference type="GO" id="GO:0000978">
    <property type="term" value="F:RNA polymerase II cis-regulatory region sequence-specific DNA binding"/>
    <property type="evidence" value="ECO:0007669"/>
    <property type="project" value="TreeGrafter"/>
</dbReference>
<dbReference type="AlphaFoldDB" id="A0A8H7QZ25"/>
<evidence type="ECO:0000256" key="8">
    <source>
        <dbReference type="ARBA" id="ARBA00023242"/>
    </source>
</evidence>
<keyword evidence="7" id="KW-0804">Transcription</keyword>
<comment type="subcellular location">
    <subcellularLocation>
        <location evidence="1">Nucleus</location>
    </subcellularLocation>
</comment>
<dbReference type="SMART" id="SM00355">
    <property type="entry name" value="ZnF_C2H2"/>
    <property type="match status" value="3"/>
</dbReference>
<dbReference type="GO" id="GO:0000433">
    <property type="term" value="P:carbon catabolite repression of transcription from RNA polymerase II promoter by glucose"/>
    <property type="evidence" value="ECO:0007669"/>
    <property type="project" value="TreeGrafter"/>
</dbReference>
<evidence type="ECO:0000256" key="6">
    <source>
        <dbReference type="ARBA" id="ARBA00023015"/>
    </source>
</evidence>
<keyword evidence="2" id="KW-0479">Metal-binding</keyword>
<keyword evidence="4 9" id="KW-0863">Zinc-finger</keyword>
<dbReference type="PROSITE" id="PS00028">
    <property type="entry name" value="ZINC_FINGER_C2H2_1"/>
    <property type="match status" value="3"/>
</dbReference>
<dbReference type="InterPro" id="IPR013087">
    <property type="entry name" value="Znf_C2H2_type"/>
</dbReference>
<dbReference type="Pfam" id="PF00096">
    <property type="entry name" value="zf-C2H2"/>
    <property type="match status" value="1"/>
</dbReference>
<keyword evidence="12" id="KW-1185">Reference proteome</keyword>
<dbReference type="Proteomes" id="UP000603453">
    <property type="component" value="Unassembled WGS sequence"/>
</dbReference>
<accession>A0A8H7QZ25</accession>
<evidence type="ECO:0000259" key="10">
    <source>
        <dbReference type="PROSITE" id="PS50157"/>
    </source>
</evidence>